<evidence type="ECO:0000256" key="2">
    <source>
        <dbReference type="ARBA" id="ARBA00007482"/>
    </source>
</evidence>
<gene>
    <name evidence="14" type="ORF">ACFOM8_14345</name>
</gene>
<dbReference type="Pfam" id="PF00293">
    <property type="entry name" value="NUDIX"/>
    <property type="match status" value="1"/>
</dbReference>
<comment type="cofactor">
    <cofactor evidence="1">
        <name>Mg(2+)</name>
        <dbReference type="ChEBI" id="CHEBI:18420"/>
    </cofactor>
</comment>
<dbReference type="Proteomes" id="UP001595539">
    <property type="component" value="Unassembled WGS sequence"/>
</dbReference>
<evidence type="ECO:0000256" key="3">
    <source>
        <dbReference type="ARBA" id="ARBA00012453"/>
    </source>
</evidence>
<dbReference type="PANTHER" id="PTHR11839">
    <property type="entry name" value="UDP/ADP-SUGAR PYROPHOSPHATASE"/>
    <property type="match status" value="1"/>
</dbReference>
<protein>
    <recommendedName>
        <fullName evidence="4">ADP-ribose pyrophosphatase</fullName>
        <ecNumber evidence="3">3.6.1.13</ecNumber>
    </recommendedName>
    <alternativeName>
        <fullName evidence="9">ADP-ribose diphosphatase</fullName>
    </alternativeName>
    <alternativeName>
        <fullName evidence="11">ADP-ribose phosphohydrolase</fullName>
    </alternativeName>
    <alternativeName>
        <fullName evidence="10">Adenosine diphosphoribose pyrophosphatase</fullName>
    </alternativeName>
</protein>
<reference evidence="15" key="1">
    <citation type="journal article" date="2019" name="Int. J. Syst. Evol. Microbiol.">
        <title>The Global Catalogue of Microorganisms (GCM) 10K type strain sequencing project: providing services to taxonomists for standard genome sequencing and annotation.</title>
        <authorList>
            <consortium name="The Broad Institute Genomics Platform"/>
            <consortium name="The Broad Institute Genome Sequencing Center for Infectious Disease"/>
            <person name="Wu L."/>
            <person name="Ma J."/>
        </authorList>
    </citation>
    <scope>NUCLEOTIDE SEQUENCE [LARGE SCALE GENOMIC DNA]</scope>
    <source>
        <strain evidence="15">KCTC 42473</strain>
    </source>
</reference>
<keyword evidence="7" id="KW-0460">Magnesium</keyword>
<evidence type="ECO:0000313" key="15">
    <source>
        <dbReference type="Proteomes" id="UP001595539"/>
    </source>
</evidence>
<dbReference type="InterPro" id="IPR015797">
    <property type="entry name" value="NUDIX_hydrolase-like_dom_sf"/>
</dbReference>
<dbReference type="EC" id="3.6.1.13" evidence="3"/>
<name>A0ABV7U6W2_9RHOB</name>
<dbReference type="PANTHER" id="PTHR11839:SF5">
    <property type="entry name" value="ADP-RIBOSE PYROPHOSPHATASE"/>
    <property type="match status" value="1"/>
</dbReference>
<dbReference type="EMBL" id="JBHRXY010000013">
    <property type="protein sequence ID" value="MFC3630625.1"/>
    <property type="molecule type" value="Genomic_DNA"/>
</dbReference>
<evidence type="ECO:0000256" key="10">
    <source>
        <dbReference type="ARBA" id="ARBA00030308"/>
    </source>
</evidence>
<organism evidence="14 15">
    <name type="scientific">Paracoccus angustae</name>
    <dbReference type="NCBI Taxonomy" id="1671480"/>
    <lineage>
        <taxon>Bacteria</taxon>
        <taxon>Pseudomonadati</taxon>
        <taxon>Pseudomonadota</taxon>
        <taxon>Alphaproteobacteria</taxon>
        <taxon>Rhodobacterales</taxon>
        <taxon>Paracoccaceae</taxon>
        <taxon>Paracoccus</taxon>
    </lineage>
</organism>
<dbReference type="PROSITE" id="PS51462">
    <property type="entry name" value="NUDIX"/>
    <property type="match status" value="1"/>
</dbReference>
<dbReference type="Gene3D" id="3.90.79.10">
    <property type="entry name" value="Nucleoside Triphosphate Pyrophosphohydrolase"/>
    <property type="match status" value="1"/>
</dbReference>
<evidence type="ECO:0000256" key="12">
    <source>
        <dbReference type="ARBA" id="ARBA00049546"/>
    </source>
</evidence>
<keyword evidence="5" id="KW-0479">Metal-binding</keyword>
<evidence type="ECO:0000256" key="1">
    <source>
        <dbReference type="ARBA" id="ARBA00001946"/>
    </source>
</evidence>
<evidence type="ECO:0000256" key="11">
    <source>
        <dbReference type="ARBA" id="ARBA00033056"/>
    </source>
</evidence>
<accession>A0ABV7U6W2</accession>
<evidence type="ECO:0000256" key="5">
    <source>
        <dbReference type="ARBA" id="ARBA00022723"/>
    </source>
</evidence>
<comment type="caution">
    <text evidence="14">The sequence shown here is derived from an EMBL/GenBank/DDBJ whole genome shotgun (WGS) entry which is preliminary data.</text>
</comment>
<dbReference type="RefSeq" id="WP_377762484.1">
    <property type="nucleotide sequence ID" value="NZ_JBHRXY010000013.1"/>
</dbReference>
<comment type="function">
    <text evidence="8">Acts on ADP-mannose and ADP-glucose as well as ADP-ribose. Prevents glycogen biosynthesis. The reaction catalyzed by this enzyme is a limiting step of the gluconeogenic process.</text>
</comment>
<dbReference type="InterPro" id="IPR004385">
    <property type="entry name" value="NDP_pyrophosphatase"/>
</dbReference>
<evidence type="ECO:0000259" key="13">
    <source>
        <dbReference type="PROSITE" id="PS51462"/>
    </source>
</evidence>
<proteinExistence type="inferred from homology"/>
<dbReference type="PROSITE" id="PS00893">
    <property type="entry name" value="NUDIX_BOX"/>
    <property type="match status" value="1"/>
</dbReference>
<evidence type="ECO:0000256" key="6">
    <source>
        <dbReference type="ARBA" id="ARBA00022801"/>
    </source>
</evidence>
<keyword evidence="15" id="KW-1185">Reference proteome</keyword>
<evidence type="ECO:0000256" key="8">
    <source>
        <dbReference type="ARBA" id="ARBA00025164"/>
    </source>
</evidence>
<evidence type="ECO:0000313" key="14">
    <source>
        <dbReference type="EMBL" id="MFC3630625.1"/>
    </source>
</evidence>
<dbReference type="InterPro" id="IPR000086">
    <property type="entry name" value="NUDIX_hydrolase_dom"/>
</dbReference>
<evidence type="ECO:0000256" key="7">
    <source>
        <dbReference type="ARBA" id="ARBA00022842"/>
    </source>
</evidence>
<comment type="similarity">
    <text evidence="2">Belongs to the Nudix hydrolase family. NudF subfamily.</text>
</comment>
<dbReference type="CDD" id="cd24155">
    <property type="entry name" value="NUDIX_ADPRase"/>
    <property type="match status" value="1"/>
</dbReference>
<sequence length="355" mass="37820">MTGELVLAGLLADARMLAVFGLTGRPVTLAGRLEGGGRAGIGRDGWPRLTAGQGTVPAVRVRPNAALDRYAAVMGLAPQDRPDGPILGLGAGGAEGAPQADLAAAIARHVLALPADRPADEIAGRLPAIGIWAASELRGAQTPPSGGDLVGRRGPEDVEILRRDEPFSGFLSVQVSHLRHRTHAGGMTPVLRREALILGDAVVVLPWDPLRDRVLLIEQFRMAPLLRRDPQPWLLETVAGRVDAGETVEDAARREAREEANLTLARLFPAMHHYPSPGVLGEYLYLYVGIADLPDGIEGVHGLESEAEDIRGHLVPRAELTRMAMTGQVTNGPLAMLALWLDMRQGVLRTELGLG</sequence>
<keyword evidence="6" id="KW-0378">Hydrolase</keyword>
<dbReference type="SUPFAM" id="SSF55811">
    <property type="entry name" value="Nudix"/>
    <property type="match status" value="1"/>
</dbReference>
<evidence type="ECO:0000256" key="9">
    <source>
        <dbReference type="ARBA" id="ARBA00030162"/>
    </source>
</evidence>
<dbReference type="InterPro" id="IPR020084">
    <property type="entry name" value="NUDIX_hydrolase_CS"/>
</dbReference>
<dbReference type="NCBIfam" id="TIGR00052">
    <property type="entry name" value="nudix-type nucleoside diphosphatase, YffH/AdpP family"/>
    <property type="match status" value="1"/>
</dbReference>
<evidence type="ECO:0000256" key="4">
    <source>
        <dbReference type="ARBA" id="ARBA00013297"/>
    </source>
</evidence>
<comment type="catalytic activity">
    <reaction evidence="12">
        <text>ADP-D-ribose + H2O = D-ribose 5-phosphate + AMP + 2 H(+)</text>
        <dbReference type="Rhea" id="RHEA:10412"/>
        <dbReference type="ChEBI" id="CHEBI:15377"/>
        <dbReference type="ChEBI" id="CHEBI:15378"/>
        <dbReference type="ChEBI" id="CHEBI:57967"/>
        <dbReference type="ChEBI" id="CHEBI:78346"/>
        <dbReference type="ChEBI" id="CHEBI:456215"/>
        <dbReference type="EC" id="3.6.1.13"/>
    </reaction>
</comment>
<feature type="domain" description="Nudix hydrolase" evidence="13">
    <location>
        <begin position="197"/>
        <end position="342"/>
    </location>
</feature>